<feature type="transmembrane region" description="Helical" evidence="1">
    <location>
        <begin position="12"/>
        <end position="30"/>
    </location>
</feature>
<dbReference type="EMBL" id="JAYXNZ010000002">
    <property type="protein sequence ID" value="MEC7058000.1"/>
    <property type="molecule type" value="Genomic_DNA"/>
</dbReference>
<gene>
    <name evidence="2" type="ORF">RFN57_37795</name>
</gene>
<keyword evidence="3" id="KW-1185">Reference proteome</keyword>
<dbReference type="RefSeq" id="WP_191845021.1">
    <property type="nucleotide sequence ID" value="NZ_BMUO01000001.1"/>
</dbReference>
<evidence type="ECO:0000313" key="2">
    <source>
        <dbReference type="EMBL" id="MEC7058000.1"/>
    </source>
</evidence>
<evidence type="ECO:0000256" key="1">
    <source>
        <dbReference type="SAM" id="Phobius"/>
    </source>
</evidence>
<organism evidence="2 3">
    <name type="scientific">Streptomyces violaceochromogenes</name>
    <dbReference type="NCBI Taxonomy" id="67377"/>
    <lineage>
        <taxon>Bacteria</taxon>
        <taxon>Bacillati</taxon>
        <taxon>Actinomycetota</taxon>
        <taxon>Actinomycetes</taxon>
        <taxon>Kitasatosporales</taxon>
        <taxon>Streptomycetaceae</taxon>
        <taxon>Streptomyces</taxon>
    </lineage>
</organism>
<keyword evidence="1" id="KW-0472">Membrane</keyword>
<sequence length="106" mass="11676">MTRSGGAPRRVMRLLVLLVLAGAAWLVIAWAGLPEWTMGVAVVLLLMLDDVLRRWAKKRSQVSASTAESALTRVRLPLGHPQLPAAHRAFKLCTHHDPRTFPGFTS</sequence>
<protein>
    <submittedName>
        <fullName evidence="2">Uncharacterized protein</fullName>
    </submittedName>
</protein>
<reference evidence="2 3" key="1">
    <citation type="submission" date="2024-01" db="EMBL/GenBank/DDBJ databases">
        <title>Genome analysis.</title>
        <authorList>
            <person name="Zhang K."/>
        </authorList>
    </citation>
    <scope>NUCLEOTIDE SEQUENCE [LARGE SCALE GENOMIC DNA]</scope>
    <source>
        <strain evidence="2 3">CGMCC 4.1753</strain>
    </source>
</reference>
<name>A0ABU6M894_9ACTN</name>
<proteinExistence type="predicted"/>
<accession>A0ABU6M894</accession>
<dbReference type="Proteomes" id="UP001353952">
    <property type="component" value="Unassembled WGS sequence"/>
</dbReference>
<evidence type="ECO:0000313" key="3">
    <source>
        <dbReference type="Proteomes" id="UP001353952"/>
    </source>
</evidence>
<keyword evidence="1" id="KW-1133">Transmembrane helix</keyword>
<comment type="caution">
    <text evidence="2">The sequence shown here is derived from an EMBL/GenBank/DDBJ whole genome shotgun (WGS) entry which is preliminary data.</text>
</comment>
<keyword evidence="1" id="KW-0812">Transmembrane</keyword>